<reference evidence="1" key="2">
    <citation type="submission" date="2021-02" db="EMBL/GenBank/DDBJ databases">
        <title>Aspergillus luchuensis mut. kawachii IFO 4304 genome sequence.</title>
        <authorList>
            <person name="Mori K."/>
            <person name="Kadooka C."/>
            <person name="Goto M."/>
            <person name="Futagami T."/>
        </authorList>
    </citation>
    <scope>NUCLEOTIDE SEQUENCE</scope>
    <source>
        <strain evidence="1">IFO 4308</strain>
    </source>
</reference>
<dbReference type="AlphaFoldDB" id="A0A7R8ACV5"/>
<dbReference type="EMBL" id="AP024430">
    <property type="protein sequence ID" value="BCS02018.1"/>
    <property type="molecule type" value="Genomic_DNA"/>
</dbReference>
<proteinExistence type="predicted"/>
<protein>
    <submittedName>
        <fullName evidence="1">Uncharacterized protein</fullName>
    </submittedName>
</protein>
<keyword evidence="2" id="KW-1185">Reference proteome</keyword>
<sequence>MPCAERKNSRKKLNNTLHWSIIGVSDRRGFSGQNSEDRELAGWTLDPQRSTQFGTRHGTCTLASSEMREVEVVTDWLVGSGPFMVDMQWTALGAAERAWRS</sequence>
<dbReference type="GeneID" id="64963340"/>
<dbReference type="KEGG" id="aluc:AKAW2_60283A"/>
<organism evidence="1 2">
    <name type="scientific">Aspergillus kawachii</name>
    <name type="common">White koji mold</name>
    <name type="synonym">Aspergillus awamori var. kawachi</name>
    <dbReference type="NCBI Taxonomy" id="1069201"/>
    <lineage>
        <taxon>Eukaryota</taxon>
        <taxon>Fungi</taxon>
        <taxon>Dikarya</taxon>
        <taxon>Ascomycota</taxon>
        <taxon>Pezizomycotina</taxon>
        <taxon>Eurotiomycetes</taxon>
        <taxon>Eurotiomycetidae</taxon>
        <taxon>Eurotiales</taxon>
        <taxon>Aspergillaceae</taxon>
        <taxon>Aspergillus</taxon>
        <taxon>Aspergillus subgen. Circumdati</taxon>
    </lineage>
</organism>
<gene>
    <name evidence="1" type="ORF">AKAW2_60283A</name>
</gene>
<reference evidence="1" key="1">
    <citation type="submission" date="2021-01" db="EMBL/GenBank/DDBJ databases">
        <authorList>
            <consortium name="Aspergillus luchuensis mut. kawachii IFO 4304 genome sequencing consortium"/>
            <person name="Kazuki M."/>
            <person name="Futagami T."/>
        </authorList>
    </citation>
    <scope>NUCLEOTIDE SEQUENCE</scope>
    <source>
        <strain evidence="1">IFO 4308</strain>
    </source>
</reference>
<evidence type="ECO:0000313" key="2">
    <source>
        <dbReference type="Proteomes" id="UP000661280"/>
    </source>
</evidence>
<name>A0A7R8ACV5_ASPKA</name>
<evidence type="ECO:0000313" key="1">
    <source>
        <dbReference type="EMBL" id="BCS02018.1"/>
    </source>
</evidence>
<dbReference type="RefSeq" id="XP_041545780.1">
    <property type="nucleotide sequence ID" value="XM_041692391.1"/>
</dbReference>
<dbReference type="Proteomes" id="UP000661280">
    <property type="component" value="Chromosome 6"/>
</dbReference>
<accession>A0A7R8ACV5</accession>